<feature type="transmembrane region" description="Helical" evidence="1">
    <location>
        <begin position="131"/>
        <end position="150"/>
    </location>
</feature>
<dbReference type="EMBL" id="JADGMQ010000004">
    <property type="protein sequence ID" value="MBI1620566.1"/>
    <property type="molecule type" value="Genomic_DNA"/>
</dbReference>
<dbReference type="InterPro" id="IPR027788">
    <property type="entry name" value="Alpha/beta-hydrolase_N_dom"/>
</dbReference>
<sequence>MERAGTKPNFFAHPVFSWIRRRIEALSGVGLALGTLLFAASLTPSLIPRTAVTQGILGGTCFAAGYGIGVFSRWLWFYLELRAPRARLRLITNYLIGIFCLSVLLLFLWRAGDWQNSIRLAMDMKPLESSHQVRVSLYALATFVVLLAIGRLFSYAASRFAAWMNVYVPRRIANVVGVTATIILFWLLANDVLLRTAFRLADSSFREFDALIEPERPQPSDPMKTGSEASLVAWKLLGRTGREFIASGASAADISAISDKEALEPIRVYVGLAAAETAEERAALALEELLRVGAFERKALVVVTPTGTGWIDPSAMDAVEYLHHGDIASVALQYSYLSSPLSLLVQPEYGRDAARAIFTAVYDYWRTLPADQRPKLYLHGLSLGAMNSERSLELFEIIADPIQGALWSGPPFESRMWRQLTNGRNPGTPAWLPAFRDGSFARFMNQDGTNVEPGAPWGPTRIVYLQYASDAVTFFDYHNLYRQPAWMGEPRGPDVSRELRWYPLVTMLQLAVDMAFAAGTPMGHGHVYAPQHYVDAWLEVADISDWSLQKLDELKAHLIQRVGATEDAEDDAAQPNRGG</sequence>
<evidence type="ECO:0000313" key="5">
    <source>
        <dbReference type="Proteomes" id="UP000601789"/>
    </source>
</evidence>
<dbReference type="InterPro" id="IPR027787">
    <property type="entry name" value="Alpha/beta-hydrolase_catalytic"/>
</dbReference>
<organism evidence="4 5">
    <name type="scientific">Aquamicrobium zhengzhouense</name>
    <dbReference type="NCBI Taxonomy" id="2781738"/>
    <lineage>
        <taxon>Bacteria</taxon>
        <taxon>Pseudomonadati</taxon>
        <taxon>Pseudomonadota</taxon>
        <taxon>Alphaproteobacteria</taxon>
        <taxon>Hyphomicrobiales</taxon>
        <taxon>Phyllobacteriaceae</taxon>
        <taxon>Aquamicrobium</taxon>
    </lineage>
</organism>
<proteinExistence type="predicted"/>
<feature type="transmembrane region" description="Helical" evidence="1">
    <location>
        <begin position="25"/>
        <end position="43"/>
    </location>
</feature>
<gene>
    <name evidence="4" type="ORF">IOD40_07815</name>
</gene>
<comment type="caution">
    <text evidence="4">The sequence shown here is derived from an EMBL/GenBank/DDBJ whole genome shotgun (WGS) entry which is preliminary data.</text>
</comment>
<dbReference type="RefSeq" id="WP_198475983.1">
    <property type="nucleotide sequence ID" value="NZ_JADGMQ010000004.1"/>
</dbReference>
<keyword evidence="1" id="KW-1133">Transmembrane helix</keyword>
<reference evidence="4 5" key="1">
    <citation type="submission" date="2020-10" db="EMBL/GenBank/DDBJ databases">
        <title>Aquamicrobium zhengzhouensis sp. nov., a exopolysaccharide producing bacterium isolated from farmland soil.</title>
        <authorList>
            <person name="Wang X."/>
        </authorList>
    </citation>
    <scope>NUCLEOTIDE SEQUENCE [LARGE SCALE GENOMIC DNA]</scope>
    <source>
        <strain evidence="5">cd-1</strain>
    </source>
</reference>
<dbReference type="Pfam" id="PF10081">
    <property type="entry name" value="Abhydrolase_9"/>
    <property type="match status" value="1"/>
</dbReference>
<evidence type="ECO:0000313" key="4">
    <source>
        <dbReference type="EMBL" id="MBI1620566.1"/>
    </source>
</evidence>
<keyword evidence="1" id="KW-0472">Membrane</keyword>
<keyword evidence="5" id="KW-1185">Reference proteome</keyword>
<dbReference type="PIRSF" id="PIRSF007542">
    <property type="entry name" value="UCP007542"/>
    <property type="match status" value="1"/>
</dbReference>
<dbReference type="Proteomes" id="UP000601789">
    <property type="component" value="Unassembled WGS sequence"/>
</dbReference>
<feature type="transmembrane region" description="Helical" evidence="1">
    <location>
        <begin position="91"/>
        <end position="111"/>
    </location>
</feature>
<protein>
    <submittedName>
        <fullName evidence="4">Alpha/beta-hydrolase family protein</fullName>
    </submittedName>
</protein>
<feature type="transmembrane region" description="Helical" evidence="1">
    <location>
        <begin position="171"/>
        <end position="189"/>
    </location>
</feature>
<name>A0ABS0SBE2_9HYPH</name>
<feature type="domain" description="Alpha/beta-hydrolase N-terminal" evidence="3">
    <location>
        <begin position="42"/>
        <end position="248"/>
    </location>
</feature>
<evidence type="ECO:0000259" key="3">
    <source>
        <dbReference type="Pfam" id="PF15420"/>
    </source>
</evidence>
<accession>A0ABS0SBE2</accession>
<keyword evidence="1" id="KW-0812">Transmembrane</keyword>
<dbReference type="Pfam" id="PF15420">
    <property type="entry name" value="Abhydrolase_9_N"/>
    <property type="match status" value="1"/>
</dbReference>
<feature type="transmembrane region" description="Helical" evidence="1">
    <location>
        <begin position="55"/>
        <end position="79"/>
    </location>
</feature>
<evidence type="ECO:0000259" key="2">
    <source>
        <dbReference type="Pfam" id="PF10081"/>
    </source>
</evidence>
<feature type="domain" description="Alpha/beta-hydrolase catalytic" evidence="2">
    <location>
        <begin position="266"/>
        <end position="553"/>
    </location>
</feature>
<evidence type="ECO:0000256" key="1">
    <source>
        <dbReference type="SAM" id="Phobius"/>
    </source>
</evidence>
<dbReference type="InterPro" id="IPR012037">
    <property type="entry name" value="Alpha/beta-hydrolase_fam"/>
</dbReference>